<accession>A0A3P3XNP9</accession>
<dbReference type="PANTHER" id="PTHR43790">
    <property type="entry name" value="CARBOHYDRATE TRANSPORT ATP-BINDING PROTEIN MG119-RELATED"/>
    <property type="match status" value="1"/>
</dbReference>
<evidence type="ECO:0000259" key="10">
    <source>
        <dbReference type="PROSITE" id="PS50893"/>
    </source>
</evidence>
<dbReference type="GO" id="GO:0016887">
    <property type="term" value="F:ATP hydrolysis activity"/>
    <property type="evidence" value="ECO:0007669"/>
    <property type="project" value="InterPro"/>
</dbReference>
<evidence type="ECO:0000256" key="7">
    <source>
        <dbReference type="ARBA" id="ARBA00022840"/>
    </source>
</evidence>
<proteinExistence type="predicted"/>
<sequence length="497" mass="54232">MAASILRVEGITKSFGGVQALKGVSLEIGQGEIHCLAGENGSGKSTLIKVISGVHEPDAGKIEINGRQFSHLTPKEAISLGIQVIYQDFSVFPNLTVMENLALNNELMDKRKLMSYKRARAIATHAVSQIEFDVDLDERVENLSVANRQLIAICRALLQEAKLIIMDEPTSALTKKEVRALFAVIKQLQSRGLSILFVSHKLDEVFEISERYTILRSGENVASGKTVDLDRKTFVYHMTGRQFEDGFYRPSAAKREPILSVQGLSLEGAYSDISFDLSPGEILGITGLLGSGRTELVETLFGISQPDAGKIFIRGKEVRIKSVKSAIGKGIGYVPSDRLTEGLFLPQSVERNLVITALDRLSDHFGFLRRSAIADMTRKWIGELSIAAKSPTLPVWTLSGGNQQKVVLARWLANDLSILMLNGPTMGVDIGSKYDIHVLIRELAARGLAIIIVSDDLPEVLACASRILVMRDGAFVQELDPSATTESKLSELSTGIA</sequence>
<evidence type="ECO:0000256" key="4">
    <source>
        <dbReference type="ARBA" id="ARBA00022597"/>
    </source>
</evidence>
<dbReference type="InterPro" id="IPR027417">
    <property type="entry name" value="P-loop_NTPase"/>
</dbReference>
<dbReference type="PANTHER" id="PTHR43790:SF1">
    <property type="entry name" value="XYLOSE IMPORT ATP-BINDING PROTEIN XYLG"/>
    <property type="match status" value="1"/>
</dbReference>
<dbReference type="PROSITE" id="PS50893">
    <property type="entry name" value="ABC_TRANSPORTER_2"/>
    <property type="match status" value="2"/>
</dbReference>
<keyword evidence="6" id="KW-0547">Nucleotide-binding</keyword>
<evidence type="ECO:0000256" key="3">
    <source>
        <dbReference type="ARBA" id="ARBA00022475"/>
    </source>
</evidence>
<keyword evidence="3" id="KW-1003">Cell membrane</keyword>
<name>A0A3P3XNP9_9SPIR</name>
<keyword evidence="8" id="KW-1278">Translocase</keyword>
<keyword evidence="11" id="KW-0378">Hydrolase</keyword>
<evidence type="ECO:0000256" key="1">
    <source>
        <dbReference type="ARBA" id="ARBA00004202"/>
    </source>
</evidence>
<keyword evidence="5" id="KW-0677">Repeat</keyword>
<evidence type="ECO:0000256" key="6">
    <source>
        <dbReference type="ARBA" id="ARBA00022741"/>
    </source>
</evidence>
<evidence type="ECO:0000256" key="8">
    <source>
        <dbReference type="ARBA" id="ARBA00022967"/>
    </source>
</evidence>
<dbReference type="Pfam" id="PF00005">
    <property type="entry name" value="ABC_tran"/>
    <property type="match status" value="2"/>
</dbReference>
<dbReference type="CDD" id="cd03216">
    <property type="entry name" value="ABC_Carb_Monos_I"/>
    <property type="match status" value="1"/>
</dbReference>
<reference evidence="11" key="1">
    <citation type="submission" date="2017-02" db="EMBL/GenBank/DDBJ databases">
        <authorList>
            <person name="Regsiter A."/>
            <person name="William W."/>
        </authorList>
    </citation>
    <scope>NUCLEOTIDE SEQUENCE</scope>
    <source>
        <strain evidence="11">BdmA 4</strain>
    </source>
</reference>
<evidence type="ECO:0000313" key="11">
    <source>
        <dbReference type="EMBL" id="SLM17659.1"/>
    </source>
</evidence>
<dbReference type="Gene3D" id="3.40.50.300">
    <property type="entry name" value="P-loop containing nucleotide triphosphate hydrolases"/>
    <property type="match status" value="2"/>
</dbReference>
<keyword evidence="7 11" id="KW-0067">ATP-binding</keyword>
<dbReference type="InterPro" id="IPR050107">
    <property type="entry name" value="ABC_carbohydrate_import_ATPase"/>
</dbReference>
<dbReference type="InterPro" id="IPR003439">
    <property type="entry name" value="ABC_transporter-like_ATP-bd"/>
</dbReference>
<dbReference type="SMART" id="SM00382">
    <property type="entry name" value="AAA"/>
    <property type="match status" value="2"/>
</dbReference>
<keyword evidence="2" id="KW-0813">Transport</keyword>
<gene>
    <name evidence="11" type="ORF">SPIRO4BDMA_40228</name>
</gene>
<keyword evidence="9" id="KW-0472">Membrane</keyword>
<evidence type="ECO:0000256" key="2">
    <source>
        <dbReference type="ARBA" id="ARBA00022448"/>
    </source>
</evidence>
<dbReference type="EMBL" id="FWDO01000004">
    <property type="protein sequence ID" value="SLM17659.1"/>
    <property type="molecule type" value="Genomic_DNA"/>
</dbReference>
<dbReference type="InterPro" id="IPR017871">
    <property type="entry name" value="ABC_transporter-like_CS"/>
</dbReference>
<dbReference type="SUPFAM" id="SSF52540">
    <property type="entry name" value="P-loop containing nucleoside triphosphate hydrolases"/>
    <property type="match status" value="2"/>
</dbReference>
<dbReference type="FunFam" id="3.40.50.300:FF:000127">
    <property type="entry name" value="Ribose import ATP-binding protein RbsA"/>
    <property type="match status" value="1"/>
</dbReference>
<organism evidence="11">
    <name type="scientific">uncultured spirochete</name>
    <dbReference type="NCBI Taxonomy" id="156406"/>
    <lineage>
        <taxon>Bacteria</taxon>
        <taxon>Pseudomonadati</taxon>
        <taxon>Spirochaetota</taxon>
        <taxon>Spirochaetia</taxon>
        <taxon>Spirochaetales</taxon>
        <taxon>environmental samples</taxon>
    </lineage>
</organism>
<comment type="subcellular location">
    <subcellularLocation>
        <location evidence="1">Cell membrane</location>
        <topology evidence="1">Peripheral membrane protein</topology>
    </subcellularLocation>
</comment>
<evidence type="ECO:0000256" key="9">
    <source>
        <dbReference type="ARBA" id="ARBA00023136"/>
    </source>
</evidence>
<dbReference type="EC" id="3.6.3.17" evidence="11"/>
<protein>
    <submittedName>
        <fullName evidence="11">Putative ribose/galactose/methyl galactoside import ATP-binding protein</fullName>
        <ecNumber evidence="11">3.6.3.17</ecNumber>
    </submittedName>
</protein>
<keyword evidence="4" id="KW-0762">Sugar transport</keyword>
<dbReference type="GO" id="GO:0005886">
    <property type="term" value="C:plasma membrane"/>
    <property type="evidence" value="ECO:0007669"/>
    <property type="project" value="UniProtKB-SubCell"/>
</dbReference>
<dbReference type="CDD" id="cd03215">
    <property type="entry name" value="ABC_Carb_Monos_II"/>
    <property type="match status" value="1"/>
</dbReference>
<feature type="domain" description="ABC transporter" evidence="10">
    <location>
        <begin position="6"/>
        <end position="242"/>
    </location>
</feature>
<dbReference type="PROSITE" id="PS00211">
    <property type="entry name" value="ABC_TRANSPORTER_1"/>
    <property type="match status" value="1"/>
</dbReference>
<feature type="domain" description="ABC transporter" evidence="10">
    <location>
        <begin position="253"/>
        <end position="497"/>
    </location>
</feature>
<evidence type="ECO:0000256" key="5">
    <source>
        <dbReference type="ARBA" id="ARBA00022737"/>
    </source>
</evidence>
<dbReference type="AlphaFoldDB" id="A0A3P3XNP9"/>
<dbReference type="GO" id="GO:0005524">
    <property type="term" value="F:ATP binding"/>
    <property type="evidence" value="ECO:0007669"/>
    <property type="project" value="UniProtKB-KW"/>
</dbReference>
<dbReference type="InterPro" id="IPR003593">
    <property type="entry name" value="AAA+_ATPase"/>
</dbReference>